<reference evidence="4" key="1">
    <citation type="submission" date="2017-02" db="UniProtKB">
        <authorList>
            <consortium name="WormBaseParasite"/>
        </authorList>
    </citation>
    <scope>IDENTIFICATION</scope>
</reference>
<dbReference type="GO" id="GO:0031012">
    <property type="term" value="C:extracellular matrix"/>
    <property type="evidence" value="ECO:0007669"/>
    <property type="project" value="TreeGrafter"/>
</dbReference>
<evidence type="ECO:0000313" key="3">
    <source>
        <dbReference type="Proteomes" id="UP000276776"/>
    </source>
</evidence>
<keyword evidence="3" id="KW-1185">Reference proteome</keyword>
<evidence type="ECO:0000256" key="1">
    <source>
        <dbReference type="SAM" id="MobiDB-lite"/>
    </source>
</evidence>
<feature type="compositionally biased region" description="Low complexity" evidence="1">
    <location>
        <begin position="82"/>
        <end position="105"/>
    </location>
</feature>
<dbReference type="GO" id="GO:0030020">
    <property type="term" value="F:extracellular matrix structural constituent conferring tensile strength"/>
    <property type="evidence" value="ECO:0007669"/>
    <property type="project" value="TreeGrafter"/>
</dbReference>
<feature type="compositionally biased region" description="Basic residues" evidence="1">
    <location>
        <begin position="237"/>
        <end position="265"/>
    </location>
</feature>
<proteinExistence type="predicted"/>
<feature type="region of interest" description="Disordered" evidence="1">
    <location>
        <begin position="41"/>
        <end position="265"/>
    </location>
</feature>
<evidence type="ECO:0000313" key="2">
    <source>
        <dbReference type="EMBL" id="VDN06145.1"/>
    </source>
</evidence>
<dbReference type="GO" id="GO:0030198">
    <property type="term" value="P:extracellular matrix organization"/>
    <property type="evidence" value="ECO:0007669"/>
    <property type="project" value="TreeGrafter"/>
</dbReference>
<dbReference type="OrthoDB" id="5876933at2759"/>
<feature type="compositionally biased region" description="Polar residues" evidence="1">
    <location>
        <begin position="196"/>
        <end position="212"/>
    </location>
</feature>
<feature type="compositionally biased region" description="Low complexity" evidence="1">
    <location>
        <begin position="45"/>
        <end position="64"/>
    </location>
</feature>
<organism evidence="4">
    <name type="scientific">Thelazia callipaeda</name>
    <name type="common">Oriental eyeworm</name>
    <name type="synonym">Parasitic nematode</name>
    <dbReference type="NCBI Taxonomy" id="103827"/>
    <lineage>
        <taxon>Eukaryota</taxon>
        <taxon>Metazoa</taxon>
        <taxon>Ecdysozoa</taxon>
        <taxon>Nematoda</taxon>
        <taxon>Chromadorea</taxon>
        <taxon>Rhabditida</taxon>
        <taxon>Spirurina</taxon>
        <taxon>Spiruromorpha</taxon>
        <taxon>Thelazioidea</taxon>
        <taxon>Thelaziidae</taxon>
        <taxon>Thelazia</taxon>
    </lineage>
</organism>
<feature type="compositionally biased region" description="Low complexity" evidence="1">
    <location>
        <begin position="121"/>
        <end position="132"/>
    </location>
</feature>
<accession>A0A0N5D6C6</accession>
<sequence length="265" mass="27030">MCKALKKFVVDGEPGIPGKPGRDGDDSLIKTEFDGYQSCIICPNGAQGSPGAKGPPGAQGPPGKTGEPGRDGSPGLPGLPGLPGNQGQCGPRGPIGPPGLRGSPSVIIYGRPGPQGPPGLEGPVGPPGEDGFPGPPGEVGAPGKQGPPGFPGSPGEDGLPGKPGESGPPGTDAAYCPCPPRTSNTNTKIIPDEKYGTTSQQADTSEQSSLDSESYAPPQSDLTVAQRFSFEEPIHDSRKKSRRNRVIRLAKTTRQKSRPLHGTKK</sequence>
<dbReference type="AlphaFoldDB" id="A0A0N5D6C6"/>
<evidence type="ECO:0000313" key="4">
    <source>
        <dbReference type="WBParaSite" id="TCLT_0000858301-mRNA-1"/>
    </source>
</evidence>
<dbReference type="InterPro" id="IPR050149">
    <property type="entry name" value="Collagen_superfamily"/>
</dbReference>
<name>A0A0N5D6C6_THECL</name>
<dbReference type="WBParaSite" id="TCLT_0000858301-mRNA-1">
    <property type="protein sequence ID" value="TCLT_0000858301-mRNA-1"/>
    <property type="gene ID" value="TCLT_0000858301"/>
</dbReference>
<dbReference type="PANTHER" id="PTHR24023:SF1112">
    <property type="entry name" value="COL_CUTICLE_N DOMAIN-CONTAINING PROTEIN-RELATED"/>
    <property type="match status" value="1"/>
</dbReference>
<protein>
    <submittedName>
        <fullName evidence="4">Collagen triple helix repeat protein</fullName>
    </submittedName>
</protein>
<dbReference type="OMA" id="NEFRAME"/>
<dbReference type="Proteomes" id="UP000276776">
    <property type="component" value="Unassembled WGS sequence"/>
</dbReference>
<dbReference type="EMBL" id="UYYF01004653">
    <property type="protein sequence ID" value="VDN06145.1"/>
    <property type="molecule type" value="Genomic_DNA"/>
</dbReference>
<dbReference type="GO" id="GO:0005615">
    <property type="term" value="C:extracellular space"/>
    <property type="evidence" value="ECO:0007669"/>
    <property type="project" value="TreeGrafter"/>
</dbReference>
<dbReference type="PANTHER" id="PTHR24023">
    <property type="entry name" value="COLLAGEN ALPHA"/>
    <property type="match status" value="1"/>
</dbReference>
<reference evidence="2 3" key="2">
    <citation type="submission" date="2018-11" db="EMBL/GenBank/DDBJ databases">
        <authorList>
            <consortium name="Pathogen Informatics"/>
        </authorList>
    </citation>
    <scope>NUCLEOTIDE SEQUENCE [LARGE SCALE GENOMIC DNA]</scope>
</reference>
<gene>
    <name evidence="2" type="ORF">TCLT_LOCUS8572</name>
</gene>
<dbReference type="STRING" id="103827.A0A0N5D6C6"/>